<accession>A0A5E4D859</accession>
<dbReference type="AlphaFoldDB" id="A0A5E4D859"/>
<reference evidence="9" key="1">
    <citation type="submission" date="2019-04" db="EMBL/GenBank/DDBJ databases">
        <authorList>
            <person name="Alioto T."/>
            <person name="Alioto T."/>
        </authorList>
    </citation>
    <scope>NUCLEOTIDE SEQUENCE [LARGE SCALE GENOMIC DNA]</scope>
</reference>
<gene>
    <name evidence="9" type="ORF">MONAX_5E022445</name>
</gene>
<dbReference type="PROSITE" id="PS00972">
    <property type="entry name" value="USP_1"/>
    <property type="match status" value="1"/>
</dbReference>
<feature type="region of interest" description="Disordered" evidence="7">
    <location>
        <begin position="1"/>
        <end position="24"/>
    </location>
</feature>
<dbReference type="FunFam" id="3.90.70.10:FF:000119">
    <property type="entry name" value="Ubiquitin specific peptidase 36"/>
    <property type="match status" value="1"/>
</dbReference>
<organism evidence="9 10">
    <name type="scientific">Marmota monax</name>
    <name type="common">Woodchuck</name>
    <dbReference type="NCBI Taxonomy" id="9995"/>
    <lineage>
        <taxon>Eukaryota</taxon>
        <taxon>Metazoa</taxon>
        <taxon>Chordata</taxon>
        <taxon>Craniata</taxon>
        <taxon>Vertebrata</taxon>
        <taxon>Euteleostomi</taxon>
        <taxon>Mammalia</taxon>
        <taxon>Eutheria</taxon>
        <taxon>Euarchontoglires</taxon>
        <taxon>Glires</taxon>
        <taxon>Rodentia</taxon>
        <taxon>Sciuromorpha</taxon>
        <taxon>Sciuridae</taxon>
        <taxon>Xerinae</taxon>
        <taxon>Marmotini</taxon>
        <taxon>Marmota</taxon>
    </lineage>
</organism>
<name>A0A5E4D859_MARMO</name>
<dbReference type="InterPro" id="IPR050164">
    <property type="entry name" value="Peptidase_C19"/>
</dbReference>
<dbReference type="GO" id="GO:0006508">
    <property type="term" value="P:proteolysis"/>
    <property type="evidence" value="ECO:0007669"/>
    <property type="project" value="UniProtKB-KW"/>
</dbReference>
<dbReference type="InterPro" id="IPR001394">
    <property type="entry name" value="Peptidase_C19_UCH"/>
</dbReference>
<evidence type="ECO:0000256" key="5">
    <source>
        <dbReference type="ARBA" id="ARBA00022801"/>
    </source>
</evidence>
<evidence type="ECO:0000256" key="1">
    <source>
        <dbReference type="ARBA" id="ARBA00000707"/>
    </source>
</evidence>
<evidence type="ECO:0000256" key="6">
    <source>
        <dbReference type="ARBA" id="ARBA00022807"/>
    </source>
</evidence>
<dbReference type="GO" id="GO:0016579">
    <property type="term" value="P:protein deubiquitination"/>
    <property type="evidence" value="ECO:0007669"/>
    <property type="project" value="InterPro"/>
</dbReference>
<proteinExistence type="predicted"/>
<dbReference type="PROSITE" id="PS50235">
    <property type="entry name" value="USP_3"/>
    <property type="match status" value="1"/>
</dbReference>
<keyword evidence="10" id="KW-1185">Reference proteome</keyword>
<keyword evidence="6" id="KW-0788">Thiol protease</keyword>
<keyword evidence="4" id="KW-0833">Ubl conjugation pathway</keyword>
<evidence type="ECO:0000259" key="8">
    <source>
        <dbReference type="PROSITE" id="PS50235"/>
    </source>
</evidence>
<keyword evidence="5" id="KW-0378">Hydrolase</keyword>
<dbReference type="PANTHER" id="PTHR24006:SF651">
    <property type="entry name" value="INACTIVE UBIQUITIN CARBOXYL-TERMINAL HYDROLASE 17-LIKE PROTEIN 4-RELATED"/>
    <property type="match status" value="1"/>
</dbReference>
<evidence type="ECO:0000256" key="4">
    <source>
        <dbReference type="ARBA" id="ARBA00022786"/>
    </source>
</evidence>
<feature type="non-terminal residue" evidence="9">
    <location>
        <position position="226"/>
    </location>
</feature>
<dbReference type="SUPFAM" id="SSF54001">
    <property type="entry name" value="Cysteine proteinases"/>
    <property type="match status" value="1"/>
</dbReference>
<protein>
    <recommendedName>
        <fullName evidence="2">ubiquitinyl hydrolase 1</fullName>
        <ecNumber evidence="2">3.4.19.12</ecNumber>
    </recommendedName>
</protein>
<dbReference type="GO" id="GO:0005634">
    <property type="term" value="C:nucleus"/>
    <property type="evidence" value="ECO:0007669"/>
    <property type="project" value="TreeGrafter"/>
</dbReference>
<dbReference type="GO" id="GO:0004843">
    <property type="term" value="F:cysteine-type deubiquitinase activity"/>
    <property type="evidence" value="ECO:0007669"/>
    <property type="project" value="UniProtKB-EC"/>
</dbReference>
<evidence type="ECO:0000256" key="7">
    <source>
        <dbReference type="SAM" id="MobiDB-lite"/>
    </source>
</evidence>
<dbReference type="EC" id="3.4.19.12" evidence="2"/>
<comment type="catalytic activity">
    <reaction evidence="1">
        <text>Thiol-dependent hydrolysis of ester, thioester, amide, peptide and isopeptide bonds formed by the C-terminal Gly of ubiquitin (a 76-residue protein attached to proteins as an intracellular targeting signal).</text>
        <dbReference type="EC" id="3.4.19.12"/>
    </reaction>
</comment>
<dbReference type="Pfam" id="PF00443">
    <property type="entry name" value="UCH"/>
    <property type="match status" value="1"/>
</dbReference>
<evidence type="ECO:0000256" key="2">
    <source>
        <dbReference type="ARBA" id="ARBA00012759"/>
    </source>
</evidence>
<comment type="caution">
    <text evidence="9">The sequence shown here is derived from an EMBL/GenBank/DDBJ whole genome shotgun (WGS) entry which is preliminary data.</text>
</comment>
<dbReference type="InterPro" id="IPR028889">
    <property type="entry name" value="USP"/>
</dbReference>
<dbReference type="Proteomes" id="UP000335636">
    <property type="component" value="Unassembled WGS sequence"/>
</dbReference>
<dbReference type="GO" id="GO:0042981">
    <property type="term" value="P:regulation of apoptotic process"/>
    <property type="evidence" value="ECO:0007669"/>
    <property type="project" value="TreeGrafter"/>
</dbReference>
<dbReference type="PANTHER" id="PTHR24006">
    <property type="entry name" value="UBIQUITIN CARBOXYL-TERMINAL HYDROLASE"/>
    <property type="match status" value="1"/>
</dbReference>
<feature type="domain" description="USP" evidence="8">
    <location>
        <begin position="92"/>
        <end position="226"/>
    </location>
</feature>
<dbReference type="EMBL" id="CABDUW010004400">
    <property type="protein sequence ID" value="VTJ90345.1"/>
    <property type="molecule type" value="Genomic_DNA"/>
</dbReference>
<dbReference type="InterPro" id="IPR018200">
    <property type="entry name" value="USP_CS"/>
</dbReference>
<dbReference type="InterPro" id="IPR038765">
    <property type="entry name" value="Papain-like_cys_pep_sf"/>
</dbReference>
<dbReference type="Gene3D" id="3.90.70.10">
    <property type="entry name" value="Cysteine proteinases"/>
    <property type="match status" value="1"/>
</dbReference>
<keyword evidence="3" id="KW-0645">Protease</keyword>
<evidence type="ECO:0000313" key="10">
    <source>
        <dbReference type="Proteomes" id="UP000335636"/>
    </source>
</evidence>
<sequence length="226" mass="24623">MGGRPATNRGYGKPVLRRPAPKEKLSPLEIQQGNLVVTAPGDMEAASLHCGESSLSPCPDAHLNKNSVPVGSLLAPRGKLFLNWQRPSAAGAGLQNMGNTCYVNAALQCLTYTPPLANYMLSQEHCQCCPRHRVCMLCVMQAHVTRALRHPGDVIQPLPALVAGFHTSRQEDAPAFLLFILNAVQKSCRRSSHCLLEMKPSFLLPPAMRTSVLLFALLFFMSQVLP</sequence>
<evidence type="ECO:0000256" key="3">
    <source>
        <dbReference type="ARBA" id="ARBA00022670"/>
    </source>
</evidence>
<evidence type="ECO:0000313" key="9">
    <source>
        <dbReference type="EMBL" id="VTJ90345.1"/>
    </source>
</evidence>
<dbReference type="GO" id="GO:0005829">
    <property type="term" value="C:cytosol"/>
    <property type="evidence" value="ECO:0007669"/>
    <property type="project" value="TreeGrafter"/>
</dbReference>